<sequence length="259" mass="28718">MATCRLELMGVYDYTRHAATVLQKAQKTGVLSGLNIPNKKPGEPLLEWARILRSELPSVEVTVHYSLKHQSRKNPAEAFREWCHEAASIGVRRVLLVTGPRGPRQDTVSVLSRLGRSVDGLRLGVAFNACLPTEAEREAERQRLVQKLRTGLVHDIWLNTGVDEDLLRSGIAFVKSTCDKLGVKPDMFASAMLPSEGQLQQMRERPWNGVQFSEEFLSSVEGMGSATSRALGVFRETGVEPIIETRSSLNNVLAHLCKS</sequence>
<comment type="caution">
    <text evidence="2">The sequence shown here is derived from an EMBL/GenBank/DDBJ whole genome shotgun (WGS) entry which is preliminary data.</text>
</comment>
<dbReference type="EMBL" id="CAJNIZ010025380">
    <property type="protein sequence ID" value="CAE7483471.1"/>
    <property type="molecule type" value="Genomic_DNA"/>
</dbReference>
<dbReference type="InterPro" id="IPR029041">
    <property type="entry name" value="FAD-linked_oxidoreductase-like"/>
</dbReference>
<reference evidence="2" key="1">
    <citation type="submission" date="2021-02" db="EMBL/GenBank/DDBJ databases">
        <authorList>
            <person name="Dougan E. K."/>
            <person name="Rhodes N."/>
            <person name="Thang M."/>
            <person name="Chan C."/>
        </authorList>
    </citation>
    <scope>NUCLEOTIDE SEQUENCE</scope>
</reference>
<dbReference type="Gene3D" id="3.20.20.220">
    <property type="match status" value="1"/>
</dbReference>
<dbReference type="SUPFAM" id="SSF51730">
    <property type="entry name" value="FAD-linked oxidoreductase"/>
    <property type="match status" value="1"/>
</dbReference>
<organism evidence="2 3">
    <name type="scientific">Symbiodinium pilosum</name>
    <name type="common">Dinoflagellate</name>
    <dbReference type="NCBI Taxonomy" id="2952"/>
    <lineage>
        <taxon>Eukaryota</taxon>
        <taxon>Sar</taxon>
        <taxon>Alveolata</taxon>
        <taxon>Dinophyceae</taxon>
        <taxon>Suessiales</taxon>
        <taxon>Symbiodiniaceae</taxon>
        <taxon>Symbiodinium</taxon>
    </lineage>
</organism>
<keyword evidence="1" id="KW-0560">Oxidoreductase</keyword>
<protein>
    <submittedName>
        <fullName evidence="2">RDH14 protein</fullName>
    </submittedName>
</protein>
<accession>A0A812SN72</accession>
<evidence type="ECO:0000313" key="2">
    <source>
        <dbReference type="EMBL" id="CAE7483471.1"/>
    </source>
</evidence>
<dbReference type="OrthoDB" id="551422at2759"/>
<name>A0A812SN72_SYMPI</name>
<evidence type="ECO:0000313" key="3">
    <source>
        <dbReference type="Proteomes" id="UP000649617"/>
    </source>
</evidence>
<evidence type="ECO:0000256" key="1">
    <source>
        <dbReference type="ARBA" id="ARBA00023002"/>
    </source>
</evidence>
<dbReference type="Proteomes" id="UP000649617">
    <property type="component" value="Unassembled WGS sequence"/>
</dbReference>
<proteinExistence type="predicted"/>
<dbReference type="GO" id="GO:0016491">
    <property type="term" value="F:oxidoreductase activity"/>
    <property type="evidence" value="ECO:0007669"/>
    <property type="project" value="UniProtKB-KW"/>
</dbReference>
<dbReference type="AlphaFoldDB" id="A0A812SN72"/>
<gene>
    <name evidence="2" type="primary">RDH14</name>
    <name evidence="2" type="ORF">SPIL2461_LOCUS12367</name>
</gene>
<keyword evidence="3" id="KW-1185">Reference proteome</keyword>